<evidence type="ECO:0000313" key="1">
    <source>
        <dbReference type="EMBL" id="SEI93771.1"/>
    </source>
</evidence>
<name>A0A1H6UNE8_9PSED</name>
<sequence>MRLLFVWPGNIRRVAATELVGERLIEQIREGL</sequence>
<evidence type="ECO:0000313" key="2">
    <source>
        <dbReference type="Proteomes" id="UP000242930"/>
    </source>
</evidence>
<dbReference type="AlphaFoldDB" id="A0A1H6UNE8"/>
<protein>
    <submittedName>
        <fullName evidence="1">Uncharacterized protein</fullName>
    </submittedName>
</protein>
<organism evidence="1 2">
    <name type="scientific">Pseudomonas linyingensis</name>
    <dbReference type="NCBI Taxonomy" id="915471"/>
    <lineage>
        <taxon>Bacteria</taxon>
        <taxon>Pseudomonadati</taxon>
        <taxon>Pseudomonadota</taxon>
        <taxon>Gammaproteobacteria</taxon>
        <taxon>Pseudomonadales</taxon>
        <taxon>Pseudomonadaceae</taxon>
        <taxon>Pseudomonas</taxon>
    </lineage>
</organism>
<accession>A0A1H6UNE8</accession>
<gene>
    <name evidence="1" type="ORF">SAMN05216201_103167</name>
</gene>
<dbReference type="EMBL" id="FNZE01000003">
    <property type="protein sequence ID" value="SEI93771.1"/>
    <property type="molecule type" value="Genomic_DNA"/>
</dbReference>
<keyword evidence="2" id="KW-1185">Reference proteome</keyword>
<dbReference type="Proteomes" id="UP000242930">
    <property type="component" value="Unassembled WGS sequence"/>
</dbReference>
<proteinExistence type="predicted"/>
<reference evidence="2" key="1">
    <citation type="submission" date="2016-10" db="EMBL/GenBank/DDBJ databases">
        <authorList>
            <person name="Varghese N."/>
            <person name="Submissions S."/>
        </authorList>
    </citation>
    <scope>NUCLEOTIDE SEQUENCE [LARGE SCALE GENOMIC DNA]</scope>
    <source>
        <strain evidence="2">LMG 25967</strain>
    </source>
</reference>